<feature type="compositionally biased region" description="Polar residues" evidence="1">
    <location>
        <begin position="16"/>
        <end position="25"/>
    </location>
</feature>
<reference evidence="2" key="1">
    <citation type="submission" date="2018-02" db="EMBL/GenBank/DDBJ databases">
        <title>Rhizophora mucronata_Transcriptome.</title>
        <authorList>
            <person name="Meera S.P."/>
            <person name="Sreeshan A."/>
            <person name="Augustine A."/>
        </authorList>
    </citation>
    <scope>NUCLEOTIDE SEQUENCE</scope>
    <source>
        <tissue evidence="2">Leaf</tissue>
    </source>
</reference>
<sequence length="84" mass="9194">MLECLLSLTRRKAKSQRSTGSNSSNKSREGSFLRAVPLLALIQEIPLISSSEQGCSTIPKMCCGGGNWRSELTCSKLLSFRVED</sequence>
<feature type="region of interest" description="Disordered" evidence="1">
    <location>
        <begin position="8"/>
        <end position="30"/>
    </location>
</feature>
<accession>A0A2P2M4X1</accession>
<evidence type="ECO:0000313" key="2">
    <source>
        <dbReference type="EMBL" id="MBX25254.1"/>
    </source>
</evidence>
<proteinExistence type="predicted"/>
<dbReference type="AlphaFoldDB" id="A0A2P2M4X1"/>
<evidence type="ECO:0000256" key="1">
    <source>
        <dbReference type="SAM" id="MobiDB-lite"/>
    </source>
</evidence>
<protein>
    <submittedName>
        <fullName evidence="2">Zinc finger CCCH domain-containing protein 22 isoform X1</fullName>
    </submittedName>
</protein>
<name>A0A2P2M4X1_RHIMU</name>
<organism evidence="2">
    <name type="scientific">Rhizophora mucronata</name>
    <name type="common">Asiatic mangrove</name>
    <dbReference type="NCBI Taxonomy" id="61149"/>
    <lineage>
        <taxon>Eukaryota</taxon>
        <taxon>Viridiplantae</taxon>
        <taxon>Streptophyta</taxon>
        <taxon>Embryophyta</taxon>
        <taxon>Tracheophyta</taxon>
        <taxon>Spermatophyta</taxon>
        <taxon>Magnoliopsida</taxon>
        <taxon>eudicotyledons</taxon>
        <taxon>Gunneridae</taxon>
        <taxon>Pentapetalae</taxon>
        <taxon>rosids</taxon>
        <taxon>fabids</taxon>
        <taxon>Malpighiales</taxon>
        <taxon>Rhizophoraceae</taxon>
        <taxon>Rhizophora</taxon>
    </lineage>
</organism>
<dbReference type="EMBL" id="GGEC01044770">
    <property type="protein sequence ID" value="MBX25254.1"/>
    <property type="molecule type" value="Transcribed_RNA"/>
</dbReference>